<name>Q0RX61_RHOJR</name>
<keyword evidence="3" id="KW-1003">Cell membrane</keyword>
<dbReference type="AlphaFoldDB" id="Q0RX61"/>
<dbReference type="RefSeq" id="WP_011599801.1">
    <property type="nucleotide sequence ID" value="NC_008269.1"/>
</dbReference>
<gene>
    <name evidence="9" type="ordered locus">RHA1_ro09081</name>
</gene>
<evidence type="ECO:0000256" key="2">
    <source>
        <dbReference type="ARBA" id="ARBA00022448"/>
    </source>
</evidence>
<proteinExistence type="predicted"/>
<keyword evidence="5 8" id="KW-0812">Transmembrane</keyword>
<comment type="subcellular location">
    <subcellularLocation>
        <location evidence="1">Cell membrane</location>
        <topology evidence="1">Multi-pass membrane protein</topology>
    </subcellularLocation>
</comment>
<dbReference type="InterPro" id="IPR001851">
    <property type="entry name" value="ABC_transp_permease"/>
</dbReference>
<evidence type="ECO:0000313" key="10">
    <source>
        <dbReference type="Proteomes" id="UP000008710"/>
    </source>
</evidence>
<evidence type="ECO:0000256" key="1">
    <source>
        <dbReference type="ARBA" id="ARBA00004651"/>
    </source>
</evidence>
<dbReference type="KEGG" id="rha:RHA1_ro09081"/>
<dbReference type="OrthoDB" id="3468954at2"/>
<keyword evidence="2" id="KW-0813">Transport</keyword>
<feature type="transmembrane region" description="Helical" evidence="8">
    <location>
        <begin position="138"/>
        <end position="155"/>
    </location>
</feature>
<dbReference type="GO" id="GO:0005886">
    <property type="term" value="C:plasma membrane"/>
    <property type="evidence" value="ECO:0007669"/>
    <property type="project" value="UniProtKB-SubCell"/>
</dbReference>
<feature type="transmembrane region" description="Helical" evidence="8">
    <location>
        <begin position="283"/>
        <end position="301"/>
    </location>
</feature>
<feature type="transmembrane region" description="Helical" evidence="8">
    <location>
        <begin position="58"/>
        <end position="77"/>
    </location>
</feature>
<feature type="transmembrane region" description="Helical" evidence="8">
    <location>
        <begin position="227"/>
        <end position="247"/>
    </location>
</feature>
<feature type="transmembrane region" description="Helical" evidence="8">
    <location>
        <begin position="175"/>
        <end position="197"/>
    </location>
</feature>
<dbReference type="GO" id="GO:0022857">
    <property type="term" value="F:transmembrane transporter activity"/>
    <property type="evidence" value="ECO:0007669"/>
    <property type="project" value="InterPro"/>
</dbReference>
<feature type="transmembrane region" description="Helical" evidence="8">
    <location>
        <begin position="108"/>
        <end position="131"/>
    </location>
</feature>
<keyword evidence="9" id="KW-0614">Plasmid</keyword>
<evidence type="ECO:0000256" key="3">
    <source>
        <dbReference type="ARBA" id="ARBA00022475"/>
    </source>
</evidence>
<evidence type="ECO:0000256" key="7">
    <source>
        <dbReference type="ARBA" id="ARBA00023136"/>
    </source>
</evidence>
<reference evidence="10" key="1">
    <citation type="journal article" date="2006" name="Proc. Natl. Acad. Sci. U.S.A.">
        <title>The complete genome of Rhodococcus sp. RHA1 provides insights into a catabolic powerhouse.</title>
        <authorList>
            <person name="McLeod M.P."/>
            <person name="Warren R.L."/>
            <person name="Hsiao W.W.L."/>
            <person name="Araki N."/>
            <person name="Myhre M."/>
            <person name="Fernandes C."/>
            <person name="Miyazawa D."/>
            <person name="Wong W."/>
            <person name="Lillquist A.L."/>
            <person name="Wang D."/>
            <person name="Dosanjh M."/>
            <person name="Hara H."/>
            <person name="Petrescu A."/>
            <person name="Morin R.D."/>
            <person name="Yang G."/>
            <person name="Stott J.M."/>
            <person name="Schein J.E."/>
            <person name="Shin H."/>
            <person name="Smailus D."/>
            <person name="Siddiqui A.S."/>
            <person name="Marra M.A."/>
            <person name="Jones S.J.M."/>
            <person name="Holt R."/>
            <person name="Brinkman F.S.L."/>
            <person name="Miyauchi K."/>
            <person name="Fukuda M."/>
            <person name="Davies J.E."/>
            <person name="Mohn W.W."/>
            <person name="Eltis L.D."/>
        </authorList>
    </citation>
    <scope>NUCLEOTIDE SEQUENCE [LARGE SCALE GENOMIC DNA]</scope>
    <source>
        <strain evidence="10">RHA1</strain>
    </source>
</reference>
<dbReference type="CDD" id="cd06579">
    <property type="entry name" value="TM_PBP1_transp_AraH_like"/>
    <property type="match status" value="1"/>
</dbReference>
<dbReference type="Proteomes" id="UP000008710">
    <property type="component" value="Plasmid pRHL1"/>
</dbReference>
<keyword evidence="6 8" id="KW-1133">Transmembrane helix</keyword>
<feature type="transmembrane region" description="Helical" evidence="8">
    <location>
        <begin position="21"/>
        <end position="46"/>
    </location>
</feature>
<organism evidence="9 10">
    <name type="scientific">Rhodococcus jostii (strain RHA1)</name>
    <dbReference type="NCBI Taxonomy" id="101510"/>
    <lineage>
        <taxon>Bacteria</taxon>
        <taxon>Bacillati</taxon>
        <taxon>Actinomycetota</taxon>
        <taxon>Actinomycetes</taxon>
        <taxon>Mycobacteriales</taxon>
        <taxon>Nocardiaceae</taxon>
        <taxon>Rhodococcus</taxon>
    </lineage>
</organism>
<protein>
    <submittedName>
        <fullName evidence="9">ABC sugar transporter, permease component</fullName>
    </submittedName>
</protein>
<accession>Q0RX61</accession>
<evidence type="ECO:0000256" key="6">
    <source>
        <dbReference type="ARBA" id="ARBA00022989"/>
    </source>
</evidence>
<feature type="transmembrane region" description="Helical" evidence="8">
    <location>
        <begin position="307"/>
        <end position="327"/>
    </location>
</feature>
<dbReference type="PATRIC" id="fig|101510.16.peg.8362"/>
<dbReference type="HOGENOM" id="CLU_028880_4_3_11"/>
<keyword evidence="4" id="KW-0997">Cell inner membrane</keyword>
<evidence type="ECO:0000313" key="9">
    <source>
        <dbReference type="EMBL" id="ABH00125.1"/>
    </source>
</evidence>
<geneLocation type="plasmid" evidence="9 10">
    <name>pRHL1</name>
</geneLocation>
<feature type="transmembrane region" description="Helical" evidence="8">
    <location>
        <begin position="253"/>
        <end position="271"/>
    </location>
</feature>
<evidence type="ECO:0000256" key="8">
    <source>
        <dbReference type="SAM" id="Phobius"/>
    </source>
</evidence>
<dbReference type="Pfam" id="PF02653">
    <property type="entry name" value="BPD_transp_2"/>
    <property type="match status" value="1"/>
</dbReference>
<keyword evidence="9" id="KW-0762">Sugar transport</keyword>
<evidence type="ECO:0000256" key="5">
    <source>
        <dbReference type="ARBA" id="ARBA00022692"/>
    </source>
</evidence>
<dbReference type="EMBL" id="CP000432">
    <property type="protein sequence ID" value="ABH00125.1"/>
    <property type="molecule type" value="Genomic_DNA"/>
</dbReference>
<keyword evidence="7 8" id="KW-0472">Membrane</keyword>
<dbReference type="PANTHER" id="PTHR32196">
    <property type="entry name" value="ABC TRANSPORTER PERMEASE PROTEIN YPHD-RELATED-RELATED"/>
    <property type="match status" value="1"/>
</dbReference>
<sequence>MTSVESKPAAHPQIQGDKKPLLGIVLQRYSGLVLLAALIVLFSVLLPETFPTIRAFRTLIADQAITTILSLGLLVAYRAGAFDLSVAQGLGLAVILVSWLQSSHGLSVPMATLLTLTVGALVGAANGIAIAILNVNSFIATLAMASILEAVIYGVSGGNQIVGGIPQGFLSLGQAQYFGIPVVVIYMAVVAVIVWYVTEQMPIGRRLQAVGSNTEASRLNGIRTARYIFGALVASSILASLAGVIFAAKIGSASLTAGAPYLLPAFAAIFLGSTQVHPGRANVAGTLIAIALLATGAKGLQLLGVPIWTSSLFNGAVLLAAVSIAQIRRSKSR</sequence>
<dbReference type="PANTHER" id="PTHR32196:SF21">
    <property type="entry name" value="ABC TRANSPORTER PERMEASE PROTEIN YPHD-RELATED"/>
    <property type="match status" value="1"/>
</dbReference>
<evidence type="ECO:0000256" key="4">
    <source>
        <dbReference type="ARBA" id="ARBA00022519"/>
    </source>
</evidence>